<proteinExistence type="predicted"/>
<feature type="coiled-coil region" evidence="1">
    <location>
        <begin position="2"/>
        <end position="50"/>
    </location>
</feature>
<dbReference type="InterPro" id="IPR001810">
    <property type="entry name" value="F-box_dom"/>
</dbReference>
<sequence length="482" mass="53822">MEEASQNRIASIATQIEELENIRTPLVLKLAELERSLQSLRLEYNTIVNQTAPIASLPSEVLADIFEELHASQQAEQTYPLTKRSEMVISHVTIRWRSVALGSPKLWTQIPRISGPKLLGHAQAYLERSKTLPIDLDVRWERNEPTQAYYHLLGPHIDRCRHLRMLASAFKDLIAQINIFSAKNAPFLQSMELVCTASIEDEDEGEVEGEDENFSSPDVLSGGAPLLSAVHVVGIPLSRCIPLQASKSITVMCLERLDRDALLHAPNLVHLMLDQFQLADEVLDPASPITLAHLKTLSIDVSDAREGQFATFFMLFSAPSLETLYLRHFTDNDFNAFPPAKFPALRHLVINSYISHESISELAIACSNITHLTFIDHPQLGILHAYTVIGTMDAISDVPAPRYWQKLHTLSLPTYSDAAVIEDVVLARRELGAPLQKIVMKKDDGQWPSIISGVCSNGVKLEECKDPIQALFASWKNWSSWG</sequence>
<name>A0A166HEE6_9AGAM</name>
<keyword evidence="1" id="KW-0175">Coiled coil</keyword>
<dbReference type="EMBL" id="KV417569">
    <property type="protein sequence ID" value="KZP18773.1"/>
    <property type="molecule type" value="Genomic_DNA"/>
</dbReference>
<dbReference type="STRING" id="436010.A0A166HEE6"/>
<dbReference type="AlphaFoldDB" id="A0A166HEE6"/>
<reference evidence="3 4" key="1">
    <citation type="journal article" date="2016" name="Mol. Biol. Evol.">
        <title>Comparative Genomics of Early-Diverging Mushroom-Forming Fungi Provides Insights into the Origins of Lignocellulose Decay Capabilities.</title>
        <authorList>
            <person name="Nagy L.G."/>
            <person name="Riley R."/>
            <person name="Tritt A."/>
            <person name="Adam C."/>
            <person name="Daum C."/>
            <person name="Floudas D."/>
            <person name="Sun H."/>
            <person name="Yadav J.S."/>
            <person name="Pangilinan J."/>
            <person name="Larsson K.H."/>
            <person name="Matsuura K."/>
            <person name="Barry K."/>
            <person name="Labutti K."/>
            <person name="Kuo R."/>
            <person name="Ohm R.A."/>
            <person name="Bhattacharya S.S."/>
            <person name="Shirouzu T."/>
            <person name="Yoshinaga Y."/>
            <person name="Martin F.M."/>
            <person name="Grigoriev I.V."/>
            <person name="Hibbett D.S."/>
        </authorList>
    </citation>
    <scope>NUCLEOTIDE SEQUENCE [LARGE SCALE GENOMIC DNA]</scope>
    <source>
        <strain evidence="3 4">CBS 109695</strain>
    </source>
</reference>
<evidence type="ECO:0000313" key="4">
    <source>
        <dbReference type="Proteomes" id="UP000076532"/>
    </source>
</evidence>
<feature type="domain" description="F-box" evidence="2">
    <location>
        <begin position="51"/>
        <end position="99"/>
    </location>
</feature>
<evidence type="ECO:0000259" key="2">
    <source>
        <dbReference type="PROSITE" id="PS50181"/>
    </source>
</evidence>
<gene>
    <name evidence="3" type="ORF">FIBSPDRAFT_583445</name>
</gene>
<dbReference type="Proteomes" id="UP000076532">
    <property type="component" value="Unassembled WGS sequence"/>
</dbReference>
<dbReference type="InterPro" id="IPR032675">
    <property type="entry name" value="LRR_dom_sf"/>
</dbReference>
<dbReference type="Gene3D" id="3.80.10.10">
    <property type="entry name" value="Ribonuclease Inhibitor"/>
    <property type="match status" value="1"/>
</dbReference>
<evidence type="ECO:0000313" key="3">
    <source>
        <dbReference type="EMBL" id="KZP18773.1"/>
    </source>
</evidence>
<keyword evidence="4" id="KW-1185">Reference proteome</keyword>
<organism evidence="3 4">
    <name type="scientific">Athelia psychrophila</name>
    <dbReference type="NCBI Taxonomy" id="1759441"/>
    <lineage>
        <taxon>Eukaryota</taxon>
        <taxon>Fungi</taxon>
        <taxon>Dikarya</taxon>
        <taxon>Basidiomycota</taxon>
        <taxon>Agaricomycotina</taxon>
        <taxon>Agaricomycetes</taxon>
        <taxon>Agaricomycetidae</taxon>
        <taxon>Atheliales</taxon>
        <taxon>Atheliaceae</taxon>
        <taxon>Athelia</taxon>
    </lineage>
</organism>
<evidence type="ECO:0000256" key="1">
    <source>
        <dbReference type="SAM" id="Coils"/>
    </source>
</evidence>
<dbReference type="OrthoDB" id="3244423at2759"/>
<protein>
    <recommendedName>
        <fullName evidence="2">F-box domain-containing protein</fullName>
    </recommendedName>
</protein>
<accession>A0A166HEE6</accession>
<dbReference type="PROSITE" id="PS50181">
    <property type="entry name" value="FBOX"/>
    <property type="match status" value="1"/>
</dbReference>
<dbReference type="SUPFAM" id="SSF52047">
    <property type="entry name" value="RNI-like"/>
    <property type="match status" value="1"/>
</dbReference>